<organism evidence="2 4">
    <name type="scientific">Endobacter medicaginis</name>
    <dbReference type="NCBI Taxonomy" id="1181271"/>
    <lineage>
        <taxon>Bacteria</taxon>
        <taxon>Pseudomonadati</taxon>
        <taxon>Pseudomonadota</taxon>
        <taxon>Alphaproteobacteria</taxon>
        <taxon>Acetobacterales</taxon>
        <taxon>Acetobacteraceae</taxon>
        <taxon>Endobacter</taxon>
    </lineage>
</organism>
<dbReference type="InterPro" id="IPR015947">
    <property type="entry name" value="PUA-like_sf"/>
</dbReference>
<reference evidence="2 4" key="2">
    <citation type="submission" date="2020-08" db="EMBL/GenBank/DDBJ databases">
        <title>Genomic Encyclopedia of Type Strains, Phase III (KMG-III): the genomes of soil and plant-associated and newly described type strains.</title>
        <authorList>
            <person name="Whitman W."/>
        </authorList>
    </citation>
    <scope>NUCLEOTIDE SEQUENCE [LARGE SCALE GENOMIC DNA]</scope>
    <source>
        <strain evidence="2 4">CECT 8088</strain>
    </source>
</reference>
<dbReference type="Proteomes" id="UP000557688">
    <property type="component" value="Unassembled WGS sequence"/>
</dbReference>
<evidence type="ECO:0000313" key="4">
    <source>
        <dbReference type="Proteomes" id="UP000557688"/>
    </source>
</evidence>
<name>A0A839V3B3_9PROT</name>
<reference evidence="3 5" key="1">
    <citation type="submission" date="2020-06" db="EMBL/GenBank/DDBJ databases">
        <title>Description of novel acetic acid bacteria.</title>
        <authorList>
            <person name="Sombolestani A."/>
        </authorList>
    </citation>
    <scope>NUCLEOTIDE SEQUENCE [LARGE SCALE GENOMIC DNA]</scope>
    <source>
        <strain evidence="3 5">LMG 26838</strain>
    </source>
</reference>
<dbReference type="InterPro" id="IPR047197">
    <property type="entry name" value="THYN1-like_EVE"/>
</dbReference>
<dbReference type="PANTHER" id="PTHR14087:SF7">
    <property type="entry name" value="THYMOCYTE NUCLEAR PROTEIN 1"/>
    <property type="match status" value="1"/>
</dbReference>
<gene>
    <name evidence="2" type="ORF">FHR90_001898</name>
    <name evidence="3" type="ORF">HUK83_07990</name>
</gene>
<dbReference type="Proteomes" id="UP000565205">
    <property type="component" value="Unassembled WGS sequence"/>
</dbReference>
<dbReference type="CDD" id="cd21133">
    <property type="entry name" value="EVE"/>
    <property type="match status" value="1"/>
</dbReference>
<dbReference type="PANTHER" id="PTHR14087">
    <property type="entry name" value="THYMOCYTE NUCLEAR PROTEIN 1"/>
    <property type="match status" value="1"/>
</dbReference>
<dbReference type="EMBL" id="JABXXQ010000125">
    <property type="protein sequence ID" value="NVN30272.1"/>
    <property type="molecule type" value="Genomic_DNA"/>
</dbReference>
<dbReference type="RefSeq" id="WP_176623672.1">
    <property type="nucleotide sequence ID" value="NZ_JABXXQ010000125.1"/>
</dbReference>
<evidence type="ECO:0000259" key="1">
    <source>
        <dbReference type="Pfam" id="PF01878"/>
    </source>
</evidence>
<dbReference type="EMBL" id="JACHXV010000006">
    <property type="protein sequence ID" value="MBB3174062.1"/>
    <property type="molecule type" value="Genomic_DNA"/>
</dbReference>
<dbReference type="InterPro" id="IPR052181">
    <property type="entry name" value="5hmC_binding"/>
</dbReference>
<proteinExistence type="predicted"/>
<dbReference type="Pfam" id="PF01878">
    <property type="entry name" value="EVE"/>
    <property type="match status" value="1"/>
</dbReference>
<dbReference type="Gene3D" id="3.10.590.10">
    <property type="entry name" value="ph1033 like domains"/>
    <property type="match status" value="1"/>
</dbReference>
<feature type="domain" description="EVE" evidence="1">
    <location>
        <begin position="2"/>
        <end position="134"/>
    </location>
</feature>
<dbReference type="InterPro" id="IPR002740">
    <property type="entry name" value="EVE_domain"/>
</dbReference>
<comment type="caution">
    <text evidence="2">The sequence shown here is derived from an EMBL/GenBank/DDBJ whole genome shotgun (WGS) entry which is preliminary data.</text>
</comment>
<keyword evidence="4" id="KW-1185">Reference proteome</keyword>
<evidence type="ECO:0000313" key="2">
    <source>
        <dbReference type="EMBL" id="MBB3174062.1"/>
    </source>
</evidence>
<sequence length="146" mass="16235">MAHWLVKSEPDAFSWDQQVANGVEPWTGVRNHLAKRNLASMALGDRAFFYHSNIGKEIVGVVEVVRTAYPDPTVEPGEKGDWVCVDMKAVAPFPHPVTLKQVKAAPALAEMSLVTTSRLSVMPVSDEHWRHICALGGYEEKKGKRR</sequence>
<dbReference type="AlphaFoldDB" id="A0A839V3B3"/>
<evidence type="ECO:0000313" key="5">
    <source>
        <dbReference type="Proteomes" id="UP000565205"/>
    </source>
</evidence>
<dbReference type="SUPFAM" id="SSF88697">
    <property type="entry name" value="PUA domain-like"/>
    <property type="match status" value="1"/>
</dbReference>
<accession>A0A839V3B3</accession>
<protein>
    <submittedName>
        <fullName evidence="3">EVE domain-containing protein</fullName>
    </submittedName>
    <submittedName>
        <fullName evidence="2">Putative RNA-binding protein with PUA-like domain</fullName>
    </submittedName>
</protein>
<evidence type="ECO:0000313" key="3">
    <source>
        <dbReference type="EMBL" id="NVN30272.1"/>
    </source>
</evidence>